<reference evidence="2 3" key="1">
    <citation type="journal article" date="2018" name="New Phytol.">
        <title>Phylogenomics of Endogonaceae and evolution of mycorrhizas within Mucoromycota.</title>
        <authorList>
            <person name="Chang Y."/>
            <person name="Desiro A."/>
            <person name="Na H."/>
            <person name="Sandor L."/>
            <person name="Lipzen A."/>
            <person name="Clum A."/>
            <person name="Barry K."/>
            <person name="Grigoriev I.V."/>
            <person name="Martin F.M."/>
            <person name="Stajich J.E."/>
            <person name="Smith M.E."/>
            <person name="Bonito G."/>
            <person name="Spatafora J.W."/>
        </authorList>
    </citation>
    <scope>NUCLEOTIDE SEQUENCE [LARGE SCALE GENOMIC DNA]</scope>
    <source>
        <strain evidence="2 3">AD002</strain>
    </source>
</reference>
<evidence type="ECO:0000313" key="2">
    <source>
        <dbReference type="EMBL" id="RUS23486.1"/>
    </source>
</evidence>
<dbReference type="InterPro" id="IPR053036">
    <property type="entry name" value="CellCycle_DNARepair_Reg"/>
</dbReference>
<sequence>MLQPSRNFFKDLSICVSGSSFDFFMKLKTIVEYFGGTFQGDFYRYQTTHLLAYNLDSEKCKQAIKWNITIIHPWWIFQCLEQHQIISVSNFKLSGPLHTSFICYLEEHALLYYNTCLNAQKSIAVDDEMVSEVSH</sequence>
<dbReference type="Proteomes" id="UP000274822">
    <property type="component" value="Unassembled WGS sequence"/>
</dbReference>
<name>A0A433Q145_9FUNG</name>
<gene>
    <name evidence="2" type="ORF">BC938DRAFT_475068</name>
</gene>
<feature type="domain" description="BRCT" evidence="1">
    <location>
        <begin position="4"/>
        <end position="93"/>
    </location>
</feature>
<accession>A0A433Q145</accession>
<dbReference type="InterPro" id="IPR036420">
    <property type="entry name" value="BRCT_dom_sf"/>
</dbReference>
<dbReference type="AlphaFoldDB" id="A0A433Q145"/>
<dbReference type="CDD" id="cd17731">
    <property type="entry name" value="BRCT_TopBP1_rpt2_like"/>
    <property type="match status" value="1"/>
</dbReference>
<comment type="caution">
    <text evidence="2">The sequence shown here is derived from an EMBL/GenBank/DDBJ whole genome shotgun (WGS) entry which is preliminary data.</text>
</comment>
<dbReference type="EMBL" id="RBNJ01019672">
    <property type="protein sequence ID" value="RUS23486.1"/>
    <property type="molecule type" value="Genomic_DNA"/>
</dbReference>
<dbReference type="SMART" id="SM00292">
    <property type="entry name" value="BRCT"/>
    <property type="match status" value="1"/>
</dbReference>
<dbReference type="PANTHER" id="PTHR47667">
    <property type="entry name" value="REGULATOR OF TY1 TRANSPOSITION PROTEIN 107"/>
    <property type="match status" value="1"/>
</dbReference>
<dbReference type="Pfam" id="PF00533">
    <property type="entry name" value="BRCT"/>
    <property type="match status" value="1"/>
</dbReference>
<dbReference type="InterPro" id="IPR059215">
    <property type="entry name" value="BRCT2_TopBP1-like"/>
</dbReference>
<evidence type="ECO:0000313" key="3">
    <source>
        <dbReference type="Proteomes" id="UP000274822"/>
    </source>
</evidence>
<dbReference type="PANTHER" id="PTHR47667:SF1">
    <property type="entry name" value="REGULATOR OF TY1 TRANSPOSITION PROTEIN 107"/>
    <property type="match status" value="1"/>
</dbReference>
<dbReference type="InterPro" id="IPR001357">
    <property type="entry name" value="BRCT_dom"/>
</dbReference>
<keyword evidence="3" id="KW-1185">Reference proteome</keyword>
<proteinExistence type="predicted"/>
<dbReference type="SUPFAM" id="SSF52113">
    <property type="entry name" value="BRCT domain"/>
    <property type="match status" value="1"/>
</dbReference>
<dbReference type="PROSITE" id="PS50172">
    <property type="entry name" value="BRCT"/>
    <property type="match status" value="1"/>
</dbReference>
<evidence type="ECO:0000259" key="1">
    <source>
        <dbReference type="PROSITE" id="PS50172"/>
    </source>
</evidence>
<dbReference type="Gene3D" id="3.40.50.10190">
    <property type="entry name" value="BRCT domain"/>
    <property type="match status" value="1"/>
</dbReference>
<organism evidence="2 3">
    <name type="scientific">Jimgerdemannia flammicorona</name>
    <dbReference type="NCBI Taxonomy" id="994334"/>
    <lineage>
        <taxon>Eukaryota</taxon>
        <taxon>Fungi</taxon>
        <taxon>Fungi incertae sedis</taxon>
        <taxon>Mucoromycota</taxon>
        <taxon>Mucoromycotina</taxon>
        <taxon>Endogonomycetes</taxon>
        <taxon>Endogonales</taxon>
        <taxon>Endogonaceae</taxon>
        <taxon>Jimgerdemannia</taxon>
    </lineage>
</organism>
<protein>
    <submittedName>
        <fullName evidence="2">BRCT domain-containing protein</fullName>
    </submittedName>
</protein>